<dbReference type="PROSITE" id="PS01229">
    <property type="entry name" value="COF_2"/>
    <property type="match status" value="1"/>
</dbReference>
<dbReference type="AlphaFoldDB" id="A0A841FXM0"/>
<accession>A0A841FXM0</accession>
<gene>
    <name evidence="1" type="ORF">HNR73_006165</name>
</gene>
<dbReference type="Gene3D" id="3.40.50.1000">
    <property type="entry name" value="HAD superfamily/HAD-like"/>
    <property type="match status" value="1"/>
</dbReference>
<dbReference type="InterPro" id="IPR023214">
    <property type="entry name" value="HAD_sf"/>
</dbReference>
<dbReference type="InterPro" id="IPR036412">
    <property type="entry name" value="HAD-like_sf"/>
</dbReference>
<proteinExistence type="predicted"/>
<comment type="caution">
    <text evidence="1">The sequence shown here is derived from an EMBL/GenBank/DDBJ whole genome shotgun (WGS) entry which is preliminary data.</text>
</comment>
<organism evidence="1 2">
    <name type="scientific">Phytomonospora endophytica</name>
    <dbReference type="NCBI Taxonomy" id="714109"/>
    <lineage>
        <taxon>Bacteria</taxon>
        <taxon>Bacillati</taxon>
        <taxon>Actinomycetota</taxon>
        <taxon>Actinomycetes</taxon>
        <taxon>Micromonosporales</taxon>
        <taxon>Micromonosporaceae</taxon>
        <taxon>Phytomonospora</taxon>
    </lineage>
</organism>
<reference evidence="1 2" key="1">
    <citation type="submission" date="2020-08" db="EMBL/GenBank/DDBJ databases">
        <title>Genomic Encyclopedia of Type Strains, Phase IV (KMG-IV): sequencing the most valuable type-strain genomes for metagenomic binning, comparative biology and taxonomic classification.</title>
        <authorList>
            <person name="Goeker M."/>
        </authorList>
    </citation>
    <scope>NUCLEOTIDE SEQUENCE [LARGE SCALE GENOMIC DNA]</scope>
    <source>
        <strain evidence="1 2">YIM 65646</strain>
    </source>
</reference>
<evidence type="ECO:0000313" key="2">
    <source>
        <dbReference type="Proteomes" id="UP000548476"/>
    </source>
</evidence>
<dbReference type="PANTHER" id="PTHR10000:SF8">
    <property type="entry name" value="HAD SUPERFAMILY HYDROLASE-LIKE, TYPE 3"/>
    <property type="match status" value="1"/>
</dbReference>
<dbReference type="Pfam" id="PF08282">
    <property type="entry name" value="Hydrolase_3"/>
    <property type="match status" value="1"/>
</dbReference>
<dbReference type="RefSeq" id="WP_184791083.1">
    <property type="nucleotide sequence ID" value="NZ_BONT01000008.1"/>
</dbReference>
<dbReference type="Gene3D" id="3.30.1240.10">
    <property type="match status" value="1"/>
</dbReference>
<sequence length="271" mass="28869">MTRAALPKLIATDLDGTLLGPDHSSSPRTRRAMEAVKDHGIHLVGITGRGPRLLDICLDEIPLADYLVLAQGSHIYRLGPGGPELRHEAHLPGEVIVDVLRILEAEVGHLELVVENDGAADSPLLADPVPSDWAFPVTLAEAERSFALSRPVLKGFVRSPELHIDVVLDAARRLIPESWCMLTEAGIGYVELCPPGHDKGSGLAFVAQELGVSSDDVLVFGDARNDLPMFGWAGASVAMANAHPDVIAAARARTLSNREDGVAVYLEGLLG</sequence>
<dbReference type="GO" id="GO:0005829">
    <property type="term" value="C:cytosol"/>
    <property type="evidence" value="ECO:0007669"/>
    <property type="project" value="TreeGrafter"/>
</dbReference>
<dbReference type="GO" id="GO:0016791">
    <property type="term" value="F:phosphatase activity"/>
    <property type="evidence" value="ECO:0007669"/>
    <property type="project" value="TreeGrafter"/>
</dbReference>
<dbReference type="GO" id="GO:0000287">
    <property type="term" value="F:magnesium ion binding"/>
    <property type="evidence" value="ECO:0007669"/>
    <property type="project" value="TreeGrafter"/>
</dbReference>
<dbReference type="EMBL" id="JACHGT010000016">
    <property type="protein sequence ID" value="MBB6038282.1"/>
    <property type="molecule type" value="Genomic_DNA"/>
</dbReference>
<protein>
    <recommendedName>
        <fullName evidence="3">HAD family phosphatase</fullName>
    </recommendedName>
</protein>
<dbReference type="PANTHER" id="PTHR10000">
    <property type="entry name" value="PHOSPHOSERINE PHOSPHATASE"/>
    <property type="match status" value="1"/>
</dbReference>
<dbReference type="NCBIfam" id="TIGR01484">
    <property type="entry name" value="HAD-SF-IIB"/>
    <property type="match status" value="1"/>
</dbReference>
<dbReference type="Proteomes" id="UP000548476">
    <property type="component" value="Unassembled WGS sequence"/>
</dbReference>
<name>A0A841FXM0_9ACTN</name>
<keyword evidence="2" id="KW-1185">Reference proteome</keyword>
<evidence type="ECO:0008006" key="3">
    <source>
        <dbReference type="Google" id="ProtNLM"/>
    </source>
</evidence>
<evidence type="ECO:0000313" key="1">
    <source>
        <dbReference type="EMBL" id="MBB6038282.1"/>
    </source>
</evidence>
<dbReference type="InterPro" id="IPR006379">
    <property type="entry name" value="HAD-SF_hydro_IIB"/>
</dbReference>
<dbReference type="SUPFAM" id="SSF56784">
    <property type="entry name" value="HAD-like"/>
    <property type="match status" value="1"/>
</dbReference>